<proteinExistence type="predicted"/>
<keyword evidence="3" id="KW-1133">Transmembrane helix</keyword>
<dbReference type="SUPFAM" id="SSF141072">
    <property type="entry name" value="CalX-like"/>
    <property type="match status" value="1"/>
</dbReference>
<evidence type="ECO:0000313" key="6">
    <source>
        <dbReference type="Proteomes" id="UP000278609"/>
    </source>
</evidence>
<dbReference type="InterPro" id="IPR038081">
    <property type="entry name" value="CalX-like_sf"/>
</dbReference>
<dbReference type="Pfam" id="PF18998">
    <property type="entry name" value="Flg_new_2"/>
    <property type="match status" value="3"/>
</dbReference>
<comment type="caution">
    <text evidence="5">The sequence shown here is derived from an EMBL/GenBank/DDBJ whole genome shotgun (WGS) entry which is preliminary data.</text>
</comment>
<dbReference type="InterPro" id="IPR042229">
    <property type="entry name" value="Listeria/Bacterioides_rpt_sf"/>
</dbReference>
<feature type="transmembrane region" description="Helical" evidence="3">
    <location>
        <begin position="27"/>
        <end position="45"/>
    </location>
</feature>
<sequence>MKENNVVRRRWNTFTVSIAEYAHKNTLRFWLMACLILCSGTGIWAQSAQVINPSGGTSLSDGLKIRLKTNGALQVYRNNRTQYYSGHNWPDDGNKDGVALKFRFSQNGTYKIDERSLTACSTTPVQQSGNTYKTSVTGYVESSISSDVFYVTINITYTHPTNYFLVDYHVRAPSSPTAVGQMVHMYLDHDAYILGSDQSIGYQTLNGTGHFVGDYRASSGCSGMQSTHGFKTKNGFRSYYTGRYSDRNKLVSENKLSNTINTSCVDDGVAVEFTVGPFASAGQVLAKQVLHGYGNSKGEFDDTPVNDPPVPSVPSSPVTVEFTSNAYSEPEGNTDHTTNTVKLRVSGGVLHQAQACNITISGGNAQQNTDYTYVKGFSIPAGNYNTPQEFVLDNITIKGNTTCQNDRTFNIQIDNPGRCNDLIIRSGSNNTSTFTIQDDEVRPTITTDLSNLEYHYGQTVPAITFATNPSNATVNWTNSNTSIGLNSSSGSGNLPSFTAKNESTAPITATITATPQGACPGTSKTFTIKVHPKLKITYEYNGGTAPTISNPVTFLYDQSLTIANEPTRKGYTFKGWTCQELNITTPAKPFVIPARTDKNLTLRADWGLDNYTITYTLNGGVEQDGGNPTLYDVNTPSFSLKAPRKPGFTFTGWTGSNGTSPNTSVSIPQGSTGNKNYTANWTENTYTISYNYNSGNAPASPNKAQYKITEVPFDINSTATANQPTRTGYDFTGWTGPNATSATKTVHVTNAVFVSSGDPQNLSYLANWVPINYTLTYHLNGGTASNPADYTIESPELSLNRPTRSGYTFTGWTGTGLSGQVMDVKIPRGSTGNREYTANWTPINYTITYKDGSVNITVPGAPTQFNDPQLPLTINNEPSKPGWTFTGWTGGAGADGGKVITIPNNTHANQIYTATWTPITYTITFDPNDGVNPAIQPEWTSYDMAKLPLSGVSVTPTRTGYTFNGWTGHGLTNHKAPFSIASTTNGVPGNLTYTAQWILDTYNLSYDLGGGAVATANPTTYTYTTQTITLTNPTRKGYTFAGWTGTDITGTSMSVQIPQGSVGHRSYTATWTADRYTISYNLAEGMVTTANPDEYYVTTPTITLNNPIRSGYTFAGWTGTGITGSSTSVQIPLGSTGDRTYTATWTPITYTIKYVDDNGTTELPAGALSAGAPTQFDDTELPKAFTVTATKAGWTFEGWEQGAGAGGTPDVTIPKAAASHAHQTYKAKWTVINYDITYSLDGGTVGTPANPSTYQVTSAPITLTPPTKSGYTFAGWTGTDLGGPTLNVTIPTGSTGARSYTATWTPVTYTIKYVDDNGTTPLTTVSAGAPTQFDDTQLPKTFHVTATKPGWTFVGWTGGAGASGSQAITIAKESASHADQTYRAIWTADDYTITFNANGGTNPTIPINLAGYKMTTLPLTANVIPTRTGYTFAGWTGHGQTNQTAPFTITSTTAGVPGDLVYTAGWNIITYQISYDLDGGTVAGNPATYQVTDNDITLTNPTKPGWTFVGWTGTELASASQSVTIPQGSTGNRSYKATWTANAYTITFDPNQGVNPANIPTNWLGYNMTDLPLNNISVTPTRPGYDFTGWTGPGQTNQTAPFSITDATPTVPGNLVYVAGWNIITYNITYTLDGGTVTPTNPASYQVTTPAITLNNPTRTGYTFAGWTGTDLTAPSTSVTIPTGSIGQRDYTATWSENGYTITYNLNNGTASATPNKATFKITDVPFTVNTTASANQPTRTGYDFTGWTGHDLTVANKTINVQASTFSTPGTPENLTYTANWNPITYAIHYTLENGTAGAGHVTSYTIESPTFNLVPPTRSGWTFVGWTGSNGSVPQTTVTVPQGTTGELNYTANWSANAYTITFDPNNGLNPTIPSNLAGYNVTDLPLDADLTPTRLGYTFKGWTGHGLPGTTDPFRIDNTMPGVPGNLTFTATWELDNYTLHYHLGGGIHVPGNPSSYNVTQLPVDVATEPTHLDPNTVFIGWTCREMPTVPMTLTFTIPDQTTGELNFDAHWTKSLHSLNNNHPGNINDTLFVCEGPRKLYGDPQGKSWQWILPDGQILTTMNIDAKKSGRYVCSTNYGTKIINDTLHVYFLMENNRSSIRYITTTGAKLNRAQEFVLDIPREMWPHVTSNWSVSGGGVIRKSSADSLMVTWGTMGDKSVTVDVTFTYAGIRCSKRLSTNIQIGQRSLGFFVDHRATGGRKDGSSWQDAFLTITDALARATVGDRIWVAKGTYQPVSGRSFDILQDSIEIYGGFEGTEEYLYQRNIAQHPTVVKGNGASVWRIRNSTGSRIDGFMIEDGRAERGAGVLYESASGTVANSIIRDNIATGQGGGIYLPAPLYGHPASLIVNTEISGNQSPEGAGLYNDGGELRMVNVTISGNKAKRSGGFYNRASSPVITNTIIWGNVATESAPETNDVVNDGGSPLYAFSIIGGSRTSNGWNAAIGRDSQGNMDRDPLFRRKGFESDGVTMRRGDYKLTHSSPAVESGYNVTPLQINTSWDIILQYPKSSYHSGLRFDLNHKERISESRVDIGAYEYNAGDIIFNPIARPVTLPEVPGLITEPGAGIHMVKGHENFVFTVRPKAGYSLEYLTVTTGIPVRDKHGILMQKNSDGSVTVTILKVWEALDVSINGVSPVSNALIPEHKVWAHRQHLYIEAQYATMMQIYTLDGRLYTQQMIPQGNTGLPLAAGFYTVVMDGRVYKVMVE</sequence>
<dbReference type="GO" id="GO:0030313">
    <property type="term" value="C:cell envelope"/>
    <property type="evidence" value="ECO:0007669"/>
    <property type="project" value="UniProtKB-SubCell"/>
</dbReference>
<name>A0A3P1XR68_TANFO</name>
<reference evidence="5 6" key="1">
    <citation type="submission" date="2018-11" db="EMBL/GenBank/DDBJ databases">
        <title>Genomes From Bacteria Associated with the Canine Oral Cavity: a Test Case for Automated Genome-Based Taxonomic Assignment.</title>
        <authorList>
            <person name="Coil D.A."/>
            <person name="Jospin G."/>
            <person name="Darling A.E."/>
            <person name="Wallis C."/>
            <person name="Davis I.J."/>
            <person name="Harris S."/>
            <person name="Eisen J.A."/>
            <person name="Holcombe L.J."/>
            <person name="O'Flynn C."/>
        </authorList>
    </citation>
    <scope>NUCLEOTIDE SEQUENCE [LARGE SCALE GENOMIC DNA]</scope>
    <source>
        <strain evidence="5 6">OH2617_COT-023</strain>
    </source>
</reference>
<evidence type="ECO:0000256" key="2">
    <source>
        <dbReference type="SAM" id="MobiDB-lite"/>
    </source>
</evidence>
<feature type="domain" description="Bacterial repeat" evidence="4">
    <location>
        <begin position="1797"/>
        <end position="1859"/>
    </location>
</feature>
<evidence type="ECO:0000313" key="5">
    <source>
        <dbReference type="EMBL" id="RRD60408.1"/>
    </source>
</evidence>
<feature type="domain" description="Bacterial repeat" evidence="4">
    <location>
        <begin position="614"/>
        <end position="684"/>
    </location>
</feature>
<dbReference type="Pfam" id="PF09479">
    <property type="entry name" value="Flg_new"/>
    <property type="match status" value="12"/>
</dbReference>
<gene>
    <name evidence="5" type="ORF">EII40_07385</name>
</gene>
<dbReference type="SUPFAM" id="SSF51126">
    <property type="entry name" value="Pectin lyase-like"/>
    <property type="match status" value="1"/>
</dbReference>
<comment type="subcellular location">
    <subcellularLocation>
        <location evidence="1">Cell envelope</location>
    </subcellularLocation>
</comment>
<protein>
    <recommendedName>
        <fullName evidence="4">Bacterial repeat domain-containing protein</fullName>
    </recommendedName>
</protein>
<evidence type="ECO:0000259" key="4">
    <source>
        <dbReference type="Pfam" id="PF18998"/>
    </source>
</evidence>
<feature type="region of interest" description="Disordered" evidence="2">
    <location>
        <begin position="652"/>
        <end position="671"/>
    </location>
</feature>
<dbReference type="OrthoDB" id="1083267at2"/>
<dbReference type="NCBIfam" id="TIGR02543">
    <property type="entry name" value="List_Bact_rpt"/>
    <property type="match status" value="18"/>
</dbReference>
<evidence type="ECO:0000256" key="1">
    <source>
        <dbReference type="ARBA" id="ARBA00004196"/>
    </source>
</evidence>
<keyword evidence="3" id="KW-0812">Transmembrane</keyword>
<accession>A0A3P1XR68</accession>
<dbReference type="InterPro" id="IPR044060">
    <property type="entry name" value="Bacterial_rp_domain"/>
</dbReference>
<organism evidence="5 6">
    <name type="scientific">Tannerella forsythia</name>
    <name type="common">Bacteroides forsythus</name>
    <dbReference type="NCBI Taxonomy" id="28112"/>
    <lineage>
        <taxon>Bacteria</taxon>
        <taxon>Pseudomonadati</taxon>
        <taxon>Bacteroidota</taxon>
        <taxon>Bacteroidia</taxon>
        <taxon>Bacteroidales</taxon>
        <taxon>Tannerellaceae</taxon>
        <taxon>Tannerella</taxon>
    </lineage>
</organism>
<feature type="domain" description="Bacterial repeat" evidence="4">
    <location>
        <begin position="1478"/>
        <end position="1542"/>
    </location>
</feature>
<keyword evidence="3" id="KW-0472">Membrane</keyword>
<feature type="region of interest" description="Disordered" evidence="2">
    <location>
        <begin position="297"/>
        <end position="317"/>
    </location>
</feature>
<dbReference type="EMBL" id="RQYS01000028">
    <property type="protein sequence ID" value="RRD60408.1"/>
    <property type="molecule type" value="Genomic_DNA"/>
</dbReference>
<dbReference type="InterPro" id="IPR013378">
    <property type="entry name" value="InlB-like_B-rpt"/>
</dbReference>
<dbReference type="Proteomes" id="UP000278609">
    <property type="component" value="Unassembled WGS sequence"/>
</dbReference>
<dbReference type="Gene3D" id="2.60.40.4270">
    <property type="entry name" value="Listeria-Bacteroides repeat domain"/>
    <property type="match status" value="11"/>
</dbReference>
<evidence type="ECO:0000256" key="3">
    <source>
        <dbReference type="SAM" id="Phobius"/>
    </source>
</evidence>
<dbReference type="InterPro" id="IPR011050">
    <property type="entry name" value="Pectin_lyase_fold/virulence"/>
</dbReference>